<organism evidence="1">
    <name type="scientific">marine metagenome</name>
    <dbReference type="NCBI Taxonomy" id="408172"/>
    <lineage>
        <taxon>unclassified sequences</taxon>
        <taxon>metagenomes</taxon>
        <taxon>ecological metagenomes</taxon>
    </lineage>
</organism>
<sequence length="172" mass="19224">MVSVFGSMFNDLEVHKTNAAGQVLQKIKVPLAYAPRQKVLARMAEQTQDPKLAMTLPRLSFEITSMEYDAQARVSKHKSYKKVVVGDTLQLSTLGAPAVYKVGFELNILASTQDEGLQLLEQILPMFQPEYTVTIKDIPDMDISTDTPIVLESVTLNDDYEGDLVTRRAIIY</sequence>
<accession>A0A382XBJ6</accession>
<gene>
    <name evidence="1" type="ORF">METZ01_LOCUS421197</name>
</gene>
<dbReference type="Gene3D" id="3.30.2000.40">
    <property type="entry name" value="Myoviridae tail sheath stabiliser"/>
    <property type="match status" value="1"/>
</dbReference>
<dbReference type="EMBL" id="UINC01166407">
    <property type="protein sequence ID" value="SVD68343.1"/>
    <property type="molecule type" value="Genomic_DNA"/>
</dbReference>
<dbReference type="InterPro" id="IPR038553">
    <property type="entry name" value="T4-gp15_tss_sf"/>
</dbReference>
<dbReference type="InterPro" id="IPR031997">
    <property type="entry name" value="T4-gp15_tss"/>
</dbReference>
<dbReference type="AlphaFoldDB" id="A0A382XBJ6"/>
<reference evidence="1" key="1">
    <citation type="submission" date="2018-05" db="EMBL/GenBank/DDBJ databases">
        <authorList>
            <person name="Lanie J.A."/>
            <person name="Ng W.-L."/>
            <person name="Kazmierczak K.M."/>
            <person name="Andrzejewski T.M."/>
            <person name="Davidsen T.M."/>
            <person name="Wayne K.J."/>
            <person name="Tettelin H."/>
            <person name="Glass J.I."/>
            <person name="Rusch D."/>
            <person name="Podicherti R."/>
            <person name="Tsui H.-C.T."/>
            <person name="Winkler M.E."/>
        </authorList>
    </citation>
    <scope>NUCLEOTIDE SEQUENCE</scope>
</reference>
<proteinExistence type="predicted"/>
<name>A0A382XBJ6_9ZZZZ</name>
<evidence type="ECO:0000313" key="1">
    <source>
        <dbReference type="EMBL" id="SVD68343.1"/>
    </source>
</evidence>
<feature type="non-terminal residue" evidence="1">
    <location>
        <position position="172"/>
    </location>
</feature>
<dbReference type="Pfam" id="PF16724">
    <property type="entry name" value="T4-gp15_tss"/>
    <property type="match status" value="1"/>
</dbReference>
<protein>
    <submittedName>
        <fullName evidence="1">Uncharacterized protein</fullName>
    </submittedName>
</protein>